<keyword evidence="6" id="KW-0539">Nucleus</keyword>
<evidence type="ECO:0000256" key="8">
    <source>
        <dbReference type="SAM" id="MobiDB-lite"/>
    </source>
</evidence>
<reference evidence="10" key="2">
    <citation type="submission" date="2021-01" db="EMBL/GenBank/DDBJ databases">
        <title>Pan-genome distribution and transcriptional activeness of fungal secondary metabolism genes in Aspergillus section Fumigati.</title>
        <authorList>
            <person name="Takahashi H."/>
            <person name="Umemura M."/>
            <person name="Ninomiya A."/>
            <person name="Kusuya Y."/>
            <person name="Urayama S."/>
            <person name="Shimizu M."/>
            <person name="Watanabe A."/>
            <person name="Kamei K."/>
            <person name="Yaguchi T."/>
            <person name="Hagiwara D."/>
        </authorList>
    </citation>
    <scope>NUCLEOTIDE SEQUENCE</scope>
    <source>
        <strain evidence="10">IFM 46973</strain>
    </source>
</reference>
<dbReference type="FunFam" id="3.30.160.60:FF:002343">
    <property type="entry name" value="Zinc finger protein 33A"/>
    <property type="match status" value="1"/>
</dbReference>
<dbReference type="Proteomes" id="UP000036893">
    <property type="component" value="Unassembled WGS sequence"/>
</dbReference>
<dbReference type="RefSeq" id="XP_043143700.1">
    <property type="nucleotide sequence ID" value="XM_043287765.1"/>
</dbReference>
<feature type="region of interest" description="Disordered" evidence="8">
    <location>
        <begin position="155"/>
        <end position="181"/>
    </location>
</feature>
<evidence type="ECO:0000256" key="7">
    <source>
        <dbReference type="PROSITE-ProRule" id="PRU00042"/>
    </source>
</evidence>
<dbReference type="GO" id="GO:0000981">
    <property type="term" value="F:DNA-binding transcription factor activity, RNA polymerase II-specific"/>
    <property type="evidence" value="ECO:0007669"/>
    <property type="project" value="InterPro"/>
</dbReference>
<dbReference type="GO" id="GO:0000978">
    <property type="term" value="F:RNA polymerase II cis-regulatory region sequence-specific DNA binding"/>
    <property type="evidence" value="ECO:0007669"/>
    <property type="project" value="InterPro"/>
</dbReference>
<evidence type="ECO:0000256" key="4">
    <source>
        <dbReference type="ARBA" id="ARBA00022771"/>
    </source>
</evidence>
<dbReference type="PANTHER" id="PTHR40626">
    <property type="entry name" value="MIP31509P"/>
    <property type="match status" value="1"/>
</dbReference>
<dbReference type="InterPro" id="IPR051059">
    <property type="entry name" value="VerF-like"/>
</dbReference>
<dbReference type="EMBL" id="BBXM02000002">
    <property type="protein sequence ID" value="GIC86434.1"/>
    <property type="molecule type" value="Genomic_DNA"/>
</dbReference>
<dbReference type="GO" id="GO:0000785">
    <property type="term" value="C:chromatin"/>
    <property type="evidence" value="ECO:0007669"/>
    <property type="project" value="TreeGrafter"/>
</dbReference>
<dbReference type="Gene3D" id="3.30.160.60">
    <property type="entry name" value="Classic Zinc Finger"/>
    <property type="match status" value="2"/>
</dbReference>
<name>A0A8E0QNB9_9EURO</name>
<feature type="domain" description="C2H2-type" evidence="9">
    <location>
        <begin position="370"/>
        <end position="398"/>
    </location>
</feature>
<dbReference type="GO" id="GO:0005634">
    <property type="term" value="C:nucleus"/>
    <property type="evidence" value="ECO:0007669"/>
    <property type="project" value="UniProtKB-SubCell"/>
</dbReference>
<dbReference type="PROSITE" id="PS50157">
    <property type="entry name" value="ZINC_FINGER_C2H2_2"/>
    <property type="match status" value="2"/>
</dbReference>
<sequence>MMATPSGAYLPTQPPPILEPIPHYPSNVVPEERVTLRMAIILSNGVRVDHQFTFPAMNIANCIIHGEGEMYSVEITHRCTCRRLLHEELVRMLPGFLRENDVYWFRTRNPETNIQHTCLFDGAELEMQLVTSHVPECGFCFARRAFIAERDAFDRQQSQMPRGSASSTSPRAQSLSSGWTFREPSDTERLRVNRHGWEIMFVLHPDAREGVVSISRLRMELCRLLSIADPRRVILTSGPFTWGGDFQEDGKDYYSTYFVNDLIVESRSMKTPRGSALILKASPRIEVTSIYHAQTGWTSQPRSVDPTRFVQSLPLVHSGLGLSPTDTPPAMSTVPENPTRPHRCVYCGLCFKRSEHLKRHVRRHTKERPFRCRICGESFSRKELHDRHQRTRHGATSSIPLPEIVEPEPSAPAHPDSYSPGQVDPVQDDPSSRPPFASFVEDPAEPSLNAPLVPETQRHESLYLTGTPGSPAFQENAYSVISDRRRDSRFQTPLGSETPPWLKLPSGLEFASLLSALNRSPLSTSLPTPLRLCTPQSEAIFEHDRNETARLGIEKALEGLRSINIAGGGEYSHRFKIPEMDSLYRYWHMFFEIPHKNLPFAHPKSEIYQIPAIAIGVLADGAMYCDEPEVGQMLFEASRRLVAHHLNTLYDRENNTIPIWIFTTLLLNCVFGLPGGKSSESDITLGSLDSLINLARVIESGPAMDLVDQASTMEEKWNSYIEGESHRRSILCFIVVSGLWSVAYEPIVNVLDFPFSLIEFPWSETLWNARSAVQWHALYQNPRSRSPGSWSENVEALLFGKPQPLNGLASLCLVVGLLLYIDGLRREAVLDAVEINSYLQHALDQWFQIHDRTSLENLALNHLCYPAAYYLRISLVLDIRQTMDLMRSKQFAAMRKVLREGDLVQAAAFARAAMIPWVISRRNQTSMAAIPCGVVIAEWAIDVMDNQSEDSPQREVLRGFENSIREYWPVAPFVTAVDVWRAVRRIISNGPVTTALTRSMDEYEMSLALA</sequence>
<comment type="caution">
    <text evidence="10">The sequence shown here is derived from an EMBL/GenBank/DDBJ whole genome shotgun (WGS) entry which is preliminary data.</text>
</comment>
<dbReference type="SMART" id="SM00355">
    <property type="entry name" value="ZnF_C2H2"/>
    <property type="match status" value="2"/>
</dbReference>
<accession>A0A8E0QNB9</accession>
<feature type="domain" description="C2H2-type" evidence="9">
    <location>
        <begin position="342"/>
        <end position="369"/>
    </location>
</feature>
<evidence type="ECO:0000313" key="10">
    <source>
        <dbReference type="EMBL" id="GIC86434.1"/>
    </source>
</evidence>
<dbReference type="GO" id="GO:0008270">
    <property type="term" value="F:zinc ion binding"/>
    <property type="evidence" value="ECO:0007669"/>
    <property type="project" value="UniProtKB-KW"/>
</dbReference>
<dbReference type="InterPro" id="IPR036236">
    <property type="entry name" value="Znf_C2H2_sf"/>
</dbReference>
<dbReference type="AlphaFoldDB" id="A0A8E0QNB9"/>
<dbReference type="GeneID" id="66990282"/>
<reference evidence="10" key="1">
    <citation type="journal article" date="2015" name="Genome Announc.">
        <title>Draft Genome Sequence of the Pathogenic Filamentous Fungus Aspergillus udagawae Strain IFM 46973T.</title>
        <authorList>
            <person name="Kusuya Y."/>
            <person name="Takahashi-Nakaguchi A."/>
            <person name="Takahashi H."/>
            <person name="Yaguchi T."/>
        </authorList>
    </citation>
    <scope>NUCLEOTIDE SEQUENCE</scope>
    <source>
        <strain evidence="10">IFM 46973</strain>
    </source>
</reference>
<keyword evidence="2" id="KW-0479">Metal-binding</keyword>
<evidence type="ECO:0000256" key="3">
    <source>
        <dbReference type="ARBA" id="ARBA00022737"/>
    </source>
</evidence>
<keyword evidence="5" id="KW-0862">Zinc</keyword>
<gene>
    <name evidence="10" type="ORF">Aud_002806</name>
</gene>
<keyword evidence="4 7" id="KW-0863">Zinc-finger</keyword>
<evidence type="ECO:0000256" key="1">
    <source>
        <dbReference type="ARBA" id="ARBA00004123"/>
    </source>
</evidence>
<comment type="subcellular location">
    <subcellularLocation>
        <location evidence="1">Nucleus</location>
    </subcellularLocation>
</comment>
<dbReference type="PROSITE" id="PS00028">
    <property type="entry name" value="ZINC_FINGER_C2H2_1"/>
    <property type="match status" value="2"/>
</dbReference>
<protein>
    <recommendedName>
        <fullName evidence="9">C2H2-type domain-containing protein</fullName>
    </recommendedName>
</protein>
<evidence type="ECO:0000256" key="6">
    <source>
        <dbReference type="ARBA" id="ARBA00023242"/>
    </source>
</evidence>
<evidence type="ECO:0000256" key="2">
    <source>
        <dbReference type="ARBA" id="ARBA00022723"/>
    </source>
</evidence>
<organism evidence="10 11">
    <name type="scientific">Aspergillus udagawae</name>
    <dbReference type="NCBI Taxonomy" id="91492"/>
    <lineage>
        <taxon>Eukaryota</taxon>
        <taxon>Fungi</taxon>
        <taxon>Dikarya</taxon>
        <taxon>Ascomycota</taxon>
        <taxon>Pezizomycotina</taxon>
        <taxon>Eurotiomycetes</taxon>
        <taxon>Eurotiomycetidae</taxon>
        <taxon>Eurotiales</taxon>
        <taxon>Aspergillaceae</taxon>
        <taxon>Aspergillus</taxon>
        <taxon>Aspergillus subgen. Fumigati</taxon>
    </lineage>
</organism>
<feature type="compositionally biased region" description="Polar residues" evidence="8">
    <location>
        <begin position="155"/>
        <end position="179"/>
    </location>
</feature>
<dbReference type="PANTHER" id="PTHR40626:SF13">
    <property type="entry name" value="RESPIRATION FACTOR 2-RELATED"/>
    <property type="match status" value="1"/>
</dbReference>
<keyword evidence="3" id="KW-0677">Repeat</keyword>
<feature type="region of interest" description="Disordered" evidence="8">
    <location>
        <begin position="382"/>
        <end position="451"/>
    </location>
</feature>
<dbReference type="SUPFAM" id="SSF57667">
    <property type="entry name" value="beta-beta-alpha zinc fingers"/>
    <property type="match status" value="1"/>
</dbReference>
<proteinExistence type="predicted"/>
<evidence type="ECO:0000259" key="9">
    <source>
        <dbReference type="PROSITE" id="PS50157"/>
    </source>
</evidence>
<evidence type="ECO:0000256" key="5">
    <source>
        <dbReference type="ARBA" id="ARBA00022833"/>
    </source>
</evidence>
<evidence type="ECO:0000313" key="11">
    <source>
        <dbReference type="Proteomes" id="UP000036893"/>
    </source>
</evidence>
<dbReference type="InterPro" id="IPR013087">
    <property type="entry name" value="Znf_C2H2_type"/>
</dbReference>